<dbReference type="InterPro" id="IPR028082">
    <property type="entry name" value="Peripla_BP_I"/>
</dbReference>
<dbReference type="EMBL" id="JBHSFG010000011">
    <property type="protein sequence ID" value="MFC4463928.1"/>
    <property type="molecule type" value="Genomic_DNA"/>
</dbReference>
<evidence type="ECO:0000313" key="2">
    <source>
        <dbReference type="Proteomes" id="UP001596012"/>
    </source>
</evidence>
<organism evidence="1 2">
    <name type="scientific">Streptomyces xiangluensis</name>
    <dbReference type="NCBI Taxonomy" id="2665720"/>
    <lineage>
        <taxon>Bacteria</taxon>
        <taxon>Bacillati</taxon>
        <taxon>Actinomycetota</taxon>
        <taxon>Actinomycetes</taxon>
        <taxon>Kitasatosporales</taxon>
        <taxon>Streptomycetaceae</taxon>
        <taxon>Streptomyces</taxon>
    </lineage>
</organism>
<sequence length="82" mass="8836">MADHNARKDARFRLALTSYDDRGDAGRAKHVARRLTDDPAVCAVVGPATVAAARFTVDLYGKAPMPVLLVSVDYEALGQPRP</sequence>
<keyword evidence="2" id="KW-1185">Reference proteome</keyword>
<dbReference type="Gene3D" id="3.40.50.2300">
    <property type="match status" value="1"/>
</dbReference>
<accession>A0ABV8YJ78</accession>
<reference evidence="2" key="1">
    <citation type="journal article" date="2019" name="Int. J. Syst. Evol. Microbiol.">
        <title>The Global Catalogue of Microorganisms (GCM) 10K type strain sequencing project: providing services to taxonomists for standard genome sequencing and annotation.</title>
        <authorList>
            <consortium name="The Broad Institute Genomics Platform"/>
            <consortium name="The Broad Institute Genome Sequencing Center for Infectious Disease"/>
            <person name="Wu L."/>
            <person name="Ma J."/>
        </authorList>
    </citation>
    <scope>NUCLEOTIDE SEQUENCE [LARGE SCALE GENOMIC DNA]</scope>
    <source>
        <strain evidence="2">DT43</strain>
    </source>
</reference>
<name>A0ABV8YJ78_9ACTN</name>
<evidence type="ECO:0000313" key="1">
    <source>
        <dbReference type="EMBL" id="MFC4463928.1"/>
    </source>
</evidence>
<protein>
    <recommendedName>
        <fullName evidence="3">Substrate-binding protein</fullName>
    </recommendedName>
</protein>
<dbReference type="Proteomes" id="UP001596012">
    <property type="component" value="Unassembled WGS sequence"/>
</dbReference>
<gene>
    <name evidence="1" type="ORF">ACFPH6_05020</name>
</gene>
<dbReference type="SUPFAM" id="SSF53822">
    <property type="entry name" value="Periplasmic binding protein-like I"/>
    <property type="match status" value="1"/>
</dbReference>
<proteinExistence type="predicted"/>
<comment type="caution">
    <text evidence="1">The sequence shown here is derived from an EMBL/GenBank/DDBJ whole genome shotgun (WGS) entry which is preliminary data.</text>
</comment>
<dbReference type="RefSeq" id="WP_386337776.1">
    <property type="nucleotide sequence ID" value="NZ_JBHSFG010000011.1"/>
</dbReference>
<evidence type="ECO:0008006" key="3">
    <source>
        <dbReference type="Google" id="ProtNLM"/>
    </source>
</evidence>